<dbReference type="EMBL" id="CAJMWS010000044">
    <property type="protein sequence ID" value="CAE6346903.1"/>
    <property type="molecule type" value="Genomic_DNA"/>
</dbReference>
<protein>
    <recommendedName>
        <fullName evidence="1">Ricin B lectin domain-containing protein</fullName>
    </recommendedName>
</protein>
<name>A0A8H2W8I5_9AGAM</name>
<dbReference type="Pfam" id="PF14200">
    <property type="entry name" value="RicinB_lectin_2"/>
    <property type="match status" value="1"/>
</dbReference>
<organism evidence="2 3">
    <name type="scientific">Rhizoctonia solani</name>
    <dbReference type="NCBI Taxonomy" id="456999"/>
    <lineage>
        <taxon>Eukaryota</taxon>
        <taxon>Fungi</taxon>
        <taxon>Dikarya</taxon>
        <taxon>Basidiomycota</taxon>
        <taxon>Agaricomycotina</taxon>
        <taxon>Agaricomycetes</taxon>
        <taxon>Cantharellales</taxon>
        <taxon>Ceratobasidiaceae</taxon>
        <taxon>Rhizoctonia</taxon>
    </lineage>
</organism>
<dbReference type="SUPFAM" id="SSF50370">
    <property type="entry name" value="Ricin B-like lectins"/>
    <property type="match status" value="1"/>
</dbReference>
<feature type="domain" description="Ricin B lectin" evidence="1">
    <location>
        <begin position="34"/>
        <end position="119"/>
    </location>
</feature>
<gene>
    <name evidence="2" type="ORF">RDB_LOCUS7891</name>
</gene>
<dbReference type="InterPro" id="IPR000772">
    <property type="entry name" value="Ricin_B_lectin"/>
</dbReference>
<dbReference type="Proteomes" id="UP000663846">
    <property type="component" value="Unassembled WGS sequence"/>
</dbReference>
<proteinExistence type="predicted"/>
<evidence type="ECO:0000259" key="1">
    <source>
        <dbReference type="Pfam" id="PF14200"/>
    </source>
</evidence>
<comment type="caution">
    <text evidence="2">The sequence shown here is derived from an EMBL/GenBank/DDBJ whole genome shotgun (WGS) entry which is preliminary data.</text>
</comment>
<dbReference type="InterPro" id="IPR035992">
    <property type="entry name" value="Ricin_B-like_lectins"/>
</dbReference>
<evidence type="ECO:0000313" key="2">
    <source>
        <dbReference type="EMBL" id="CAE6346903.1"/>
    </source>
</evidence>
<dbReference type="AlphaFoldDB" id="A0A8H2W8I5"/>
<evidence type="ECO:0000313" key="3">
    <source>
        <dbReference type="Proteomes" id="UP000663846"/>
    </source>
</evidence>
<accession>A0A8H2W8I5</accession>
<dbReference type="Gene3D" id="2.80.10.50">
    <property type="match status" value="1"/>
</dbReference>
<sequence length="214" mass="23786">MKPGTYRIVNLKSNTAIIENHLGTVGWRKLEGSKNQQWFVQISGEGYRFKNVESGGYLAVSITGDWGNRVYCGGYPTTWTLAPNPEYKGLGIYGIMVGDTDLILDLLDWGNKSDGTSIHASSRVLHTGSTQHMAWKFEHLSDETGEESPTGAQIKEALSRSEKTIEAQAAEIQFLRTLILDIRQDVARITSQTEKLQPLAASENNLQQRPNNMT</sequence>
<reference evidence="2" key="1">
    <citation type="submission" date="2021-01" db="EMBL/GenBank/DDBJ databases">
        <authorList>
            <person name="Kaushik A."/>
        </authorList>
    </citation>
    <scope>NUCLEOTIDE SEQUENCE</scope>
    <source>
        <strain evidence="2">AG1-1C</strain>
    </source>
</reference>